<evidence type="ECO:0000313" key="3">
    <source>
        <dbReference type="EMBL" id="MDM0043902.1"/>
    </source>
</evidence>
<name>A0ABT7N7J8_9BURK</name>
<dbReference type="Gene3D" id="3.40.50.720">
    <property type="entry name" value="NAD(P)-binding Rossmann-like Domain"/>
    <property type="match status" value="1"/>
</dbReference>
<feature type="domain" description="Ketoreductase" evidence="2">
    <location>
        <begin position="2"/>
        <end position="193"/>
    </location>
</feature>
<proteinExistence type="inferred from homology"/>
<accession>A0ABT7N7J8</accession>
<dbReference type="InterPro" id="IPR057326">
    <property type="entry name" value="KR_dom"/>
</dbReference>
<dbReference type="Proteomes" id="UP001174908">
    <property type="component" value="Unassembled WGS sequence"/>
</dbReference>
<organism evidence="3 4">
    <name type="scientific">Variovorax dokdonensis</name>
    <dbReference type="NCBI Taxonomy" id="344883"/>
    <lineage>
        <taxon>Bacteria</taxon>
        <taxon>Pseudomonadati</taxon>
        <taxon>Pseudomonadota</taxon>
        <taxon>Betaproteobacteria</taxon>
        <taxon>Burkholderiales</taxon>
        <taxon>Comamonadaceae</taxon>
        <taxon>Variovorax</taxon>
    </lineage>
</organism>
<dbReference type="RefSeq" id="WP_286658975.1">
    <property type="nucleotide sequence ID" value="NZ_JASZYV010000001.1"/>
</dbReference>
<dbReference type="PRINTS" id="PR00081">
    <property type="entry name" value="GDHRDH"/>
</dbReference>
<evidence type="ECO:0000313" key="4">
    <source>
        <dbReference type="Proteomes" id="UP001174908"/>
    </source>
</evidence>
<reference evidence="3" key="1">
    <citation type="submission" date="2023-06" db="EMBL/GenBank/DDBJ databases">
        <authorList>
            <person name="Jiang Y."/>
            <person name="Liu Q."/>
        </authorList>
    </citation>
    <scope>NUCLEOTIDE SEQUENCE</scope>
    <source>
        <strain evidence="3">CGMCC 1.12089</strain>
    </source>
</reference>
<dbReference type="EC" id="1.-.-.-" evidence="3"/>
<dbReference type="PRINTS" id="PR00080">
    <property type="entry name" value="SDRFAMILY"/>
</dbReference>
<sequence length="255" mass="25896">MKHALITGGASGIGAATACRMADAGIHVTIACLPSDVPGADALAEDLRAQGRACDVLTVDVSDPLQVEDLFSRCASLSGSIDILVNSAGVDTSRPVSITQTDNADIERIVRVNVMGTMFCCREAVRRMSTALGGQGGCIVNVSSMASTIGGRVGKTIYGASKGAVDAFTKGLAREAAPLGVRVNAVRPGATRTPMVAAFLEDPAYAGRIVGSIPLGRIAESMEVAEAIHWLASDAASFVSGALLDVSGGGFSIAS</sequence>
<evidence type="ECO:0000259" key="2">
    <source>
        <dbReference type="SMART" id="SM00822"/>
    </source>
</evidence>
<dbReference type="EMBL" id="JASZYV010000001">
    <property type="protein sequence ID" value="MDM0043902.1"/>
    <property type="molecule type" value="Genomic_DNA"/>
</dbReference>
<evidence type="ECO:0000256" key="1">
    <source>
        <dbReference type="ARBA" id="ARBA00006484"/>
    </source>
</evidence>
<dbReference type="SUPFAM" id="SSF51735">
    <property type="entry name" value="NAD(P)-binding Rossmann-fold domains"/>
    <property type="match status" value="1"/>
</dbReference>
<comment type="caution">
    <text evidence="3">The sequence shown here is derived from an EMBL/GenBank/DDBJ whole genome shotgun (WGS) entry which is preliminary data.</text>
</comment>
<dbReference type="InterPro" id="IPR002347">
    <property type="entry name" value="SDR_fam"/>
</dbReference>
<dbReference type="GO" id="GO:0016491">
    <property type="term" value="F:oxidoreductase activity"/>
    <property type="evidence" value="ECO:0007669"/>
    <property type="project" value="UniProtKB-KW"/>
</dbReference>
<dbReference type="Pfam" id="PF13561">
    <property type="entry name" value="adh_short_C2"/>
    <property type="match status" value="1"/>
</dbReference>
<dbReference type="SMART" id="SM00822">
    <property type="entry name" value="PKS_KR"/>
    <property type="match status" value="1"/>
</dbReference>
<dbReference type="InterPro" id="IPR036291">
    <property type="entry name" value="NAD(P)-bd_dom_sf"/>
</dbReference>
<protein>
    <submittedName>
        <fullName evidence="3">SDR family oxidoreductase</fullName>
        <ecNumber evidence="3">1.-.-.-</ecNumber>
    </submittedName>
</protein>
<dbReference type="PANTHER" id="PTHR42760">
    <property type="entry name" value="SHORT-CHAIN DEHYDROGENASES/REDUCTASES FAMILY MEMBER"/>
    <property type="match status" value="1"/>
</dbReference>
<dbReference type="CDD" id="cd05233">
    <property type="entry name" value="SDR_c"/>
    <property type="match status" value="1"/>
</dbReference>
<keyword evidence="4" id="KW-1185">Reference proteome</keyword>
<gene>
    <name evidence="3" type="ORF">QTH91_05370</name>
</gene>
<keyword evidence="3" id="KW-0560">Oxidoreductase</keyword>
<dbReference type="PROSITE" id="PS51257">
    <property type="entry name" value="PROKAR_LIPOPROTEIN"/>
    <property type="match status" value="1"/>
</dbReference>
<comment type="similarity">
    <text evidence="1">Belongs to the short-chain dehydrogenases/reductases (SDR) family.</text>
</comment>